<evidence type="ECO:0000313" key="17">
    <source>
        <dbReference type="Proteomes" id="UP001159405"/>
    </source>
</evidence>
<evidence type="ECO:0000259" key="15">
    <source>
        <dbReference type="PROSITE" id="PS51829"/>
    </source>
</evidence>
<dbReference type="SMART" id="SM00181">
    <property type="entry name" value="EGF"/>
    <property type="match status" value="10"/>
</dbReference>
<dbReference type="InterPro" id="IPR009030">
    <property type="entry name" value="Growth_fac_rcpt_cys_sf"/>
</dbReference>
<dbReference type="InterPro" id="IPR000209">
    <property type="entry name" value="Peptidase_S8/S53_dom"/>
</dbReference>
<keyword evidence="8 11" id="KW-0720">Serine protease</keyword>
<keyword evidence="7 11" id="KW-0378">Hydrolase</keyword>
<dbReference type="SMART" id="SM00261">
    <property type="entry name" value="FU"/>
    <property type="match status" value="18"/>
</dbReference>
<dbReference type="InterPro" id="IPR002884">
    <property type="entry name" value="P_dom"/>
</dbReference>
<dbReference type="PRINTS" id="PR00723">
    <property type="entry name" value="SUBTILISIN"/>
</dbReference>
<comment type="subcellular location">
    <subcellularLocation>
        <location evidence="1">Secreted</location>
    </subcellularLocation>
</comment>
<evidence type="ECO:0000256" key="3">
    <source>
        <dbReference type="ARBA" id="ARBA00022670"/>
    </source>
</evidence>
<keyword evidence="4" id="KW-0165">Cleavage on pair of basic residues</keyword>
<evidence type="ECO:0000256" key="9">
    <source>
        <dbReference type="ARBA" id="ARBA00023145"/>
    </source>
</evidence>
<evidence type="ECO:0000256" key="8">
    <source>
        <dbReference type="ARBA" id="ARBA00022825"/>
    </source>
</evidence>
<dbReference type="InterPro" id="IPR008979">
    <property type="entry name" value="Galactose-bd-like_sf"/>
</dbReference>
<keyword evidence="5 14" id="KW-0732">Signal</keyword>
<feature type="active site" description="Charge relay system" evidence="11">
    <location>
        <position position="201"/>
    </location>
</feature>
<dbReference type="PROSITE" id="PS00137">
    <property type="entry name" value="SUBTILASE_HIS"/>
    <property type="match status" value="1"/>
</dbReference>
<dbReference type="InterPro" id="IPR022398">
    <property type="entry name" value="Peptidase_S8_His-AS"/>
</dbReference>
<accession>A0ABN8Q9C0</accession>
<dbReference type="PROSITE" id="PS00138">
    <property type="entry name" value="SUBTILASE_SER"/>
    <property type="match status" value="1"/>
</dbReference>
<reference evidence="16 17" key="1">
    <citation type="submission" date="2022-05" db="EMBL/GenBank/DDBJ databases">
        <authorList>
            <consortium name="Genoscope - CEA"/>
            <person name="William W."/>
        </authorList>
    </citation>
    <scope>NUCLEOTIDE SEQUENCE [LARGE SCALE GENOMIC DNA]</scope>
</reference>
<dbReference type="InterPro" id="IPR032778">
    <property type="entry name" value="GF_recep_IV"/>
</dbReference>
<comment type="similarity">
    <text evidence="11 12">Belongs to the peptidase S8 family.</text>
</comment>
<dbReference type="Gene3D" id="2.10.220.10">
    <property type="entry name" value="Hormone Receptor, Insulin-like Growth Factor Receptor 1, Chain A, domain 2"/>
    <property type="match status" value="11"/>
</dbReference>
<feature type="chain" id="PRO_5045272722" description="P/Homo B domain-containing protein" evidence="14">
    <location>
        <begin position="25"/>
        <end position="1588"/>
    </location>
</feature>
<keyword evidence="13" id="KW-0812">Transmembrane</keyword>
<dbReference type="SUPFAM" id="SSF57184">
    <property type="entry name" value="Growth factor receptor domain"/>
    <property type="match status" value="6"/>
</dbReference>
<dbReference type="InterPro" id="IPR038466">
    <property type="entry name" value="S8_pro-domain_sf"/>
</dbReference>
<comment type="caution">
    <text evidence="16">The sequence shown here is derived from an EMBL/GenBank/DDBJ whole genome shotgun (WGS) entry which is preliminary data.</text>
</comment>
<dbReference type="PROSITE" id="PS51829">
    <property type="entry name" value="P_HOMO_B"/>
    <property type="match status" value="1"/>
</dbReference>
<dbReference type="Pfam" id="PF16470">
    <property type="entry name" value="S8_pro-domain"/>
    <property type="match status" value="1"/>
</dbReference>
<dbReference type="Pfam" id="PF15913">
    <property type="entry name" value="Furin-like_2"/>
    <property type="match status" value="1"/>
</dbReference>
<feature type="active site" description="Charge relay system" evidence="11">
    <location>
        <position position="160"/>
    </location>
</feature>
<evidence type="ECO:0000256" key="2">
    <source>
        <dbReference type="ARBA" id="ARBA00022525"/>
    </source>
</evidence>
<dbReference type="SUPFAM" id="SSF49785">
    <property type="entry name" value="Galactose-binding domain-like"/>
    <property type="match status" value="1"/>
</dbReference>
<keyword evidence="10" id="KW-0325">Glycoprotein</keyword>
<dbReference type="SUPFAM" id="SSF54897">
    <property type="entry name" value="Protease propeptides/inhibitors"/>
    <property type="match status" value="1"/>
</dbReference>
<name>A0ABN8Q9C0_9CNID</name>
<feature type="active site" description="Charge relay system" evidence="11">
    <location>
        <position position="375"/>
    </location>
</feature>
<dbReference type="Gene3D" id="3.30.70.850">
    <property type="entry name" value="Peptidase S8, pro-domain"/>
    <property type="match status" value="1"/>
</dbReference>
<evidence type="ECO:0000256" key="11">
    <source>
        <dbReference type="PROSITE-ProRule" id="PRU01240"/>
    </source>
</evidence>
<evidence type="ECO:0000256" key="5">
    <source>
        <dbReference type="ARBA" id="ARBA00022729"/>
    </source>
</evidence>
<evidence type="ECO:0000256" key="10">
    <source>
        <dbReference type="ARBA" id="ARBA00023180"/>
    </source>
</evidence>
<keyword evidence="3 11" id="KW-0645">Protease</keyword>
<gene>
    <name evidence="16" type="ORF">PLOB_00003839</name>
</gene>
<keyword evidence="2" id="KW-0964">Secreted</keyword>
<keyword evidence="17" id="KW-1185">Reference proteome</keyword>
<evidence type="ECO:0000313" key="16">
    <source>
        <dbReference type="EMBL" id="CAH3159986.1"/>
    </source>
</evidence>
<dbReference type="InterPro" id="IPR000742">
    <property type="entry name" value="EGF"/>
</dbReference>
<evidence type="ECO:0000256" key="7">
    <source>
        <dbReference type="ARBA" id="ARBA00022801"/>
    </source>
</evidence>
<dbReference type="PANTHER" id="PTHR42884:SF3">
    <property type="entry name" value="FURIN-LIKE PROTEASE 1, ISOFORMS 1_1-X_2"/>
    <property type="match status" value="1"/>
</dbReference>
<dbReference type="EMBL" id="CALNXK010000115">
    <property type="protein sequence ID" value="CAH3159986.1"/>
    <property type="molecule type" value="Genomic_DNA"/>
</dbReference>
<keyword evidence="9" id="KW-0865">Zymogen</keyword>
<dbReference type="InterPro" id="IPR034182">
    <property type="entry name" value="Kexin/furin"/>
</dbReference>
<dbReference type="InterPro" id="IPR032815">
    <property type="entry name" value="S8_pro-domain"/>
</dbReference>
<dbReference type="CDD" id="cd00064">
    <property type="entry name" value="FU"/>
    <property type="match status" value="16"/>
</dbReference>
<proteinExistence type="inferred from homology"/>
<keyword evidence="13" id="KW-1133">Transmembrane helix</keyword>
<dbReference type="InterPro" id="IPR036852">
    <property type="entry name" value="Peptidase_S8/S53_dom_sf"/>
</dbReference>
<sequence>MAASCKYIFVCIAFSGLLWDLATCRSSRKLYSNTWVVQVDGGQEEAERIAAEKDFILLGQVGSLEGFYMFKHKSHPRRSRRDAVDLTWDLSDHPNVVWVDQQIVKRRVKRDYSPHWNDPDFGKQWFLHNTDSIFRGYDHNVLPVWEQGVTGKNVVVSILDDGIEYTHNDLKANYDPKASYDYNSNDADPAPRPTWNDENRHGTRCAGEVAATGNNSLCGVGVAPQAKVGGVRMLDGDVTDAVEASSLSLNPQHIDLYSSSWGPDDDGRTVDGPAKLAKKAFADGVQMGRGGLGSIYVWASGNGGRSQDSCSCDGYTNSIYTLSISSATEHGTSPWYSEYCASTLATTFSSGNFDMRKIVTTDLHGRCTDSHTGTSASAPLAAGILALALEVNRNLTWRDMQHLVVRTSTTEHLHSDDFIMNAVGRKISHKFGYGLLDALALVNLARKWKTVPPQHICRETPEAQQKPIPSKGTLKVTVTTTGCADDSHHVKYLEHVQAVITLSFSRRGDLSIKLISPRGTVAILLAQRRQDYSSSGFTDWEFMSTHTWGEDPTGTWTLEIENHGSSSNSGVLKNWYLVMYGTEEPAVSSDSSKEPVPACSIECQNGCTGPRADQCRDCKHFRGSTSNECVADCSKSEYQDVAGKLCKPCSHTCATCHGPSTSDCLSCTPPLILHNGSCVNFCPDGTFTHVQDSVLICAKCDFTCLTCAGNATACTSCTSEYKHVPGRCVKKCGEGKYVDAEGLCHSCHPSCKNCNEGGASACTECAVKDNQKLFLHKGECKASCPSGFFEEAASQECKPCDSTCDSCTGPSPSQCMSCSQGLFRIGAPTGLCKPNCPEGQYPESTNGTCTPCPSLCKKCDPSDPSKCTSCPKDEFLYAHGCIPAEQCPGGTYANGTTGKCETCPLGCSSCSQSSDMKCLACSEGFVLYKSKCLIRCPEDTFRKHSNSCVPCSPSCQTCYGDRSDQCLSCTLPKHLMGSTCVSECPKGMFHSQVSHTCAACYATCESCSGPNDNDCHSCKAGWSLVGGKCQSSCPSGNFNGSEGCQACNPVCLECSGPSQENCLSCSDIKFLNLQTNQCSYECPEGYFGDLDTTHCKPCPAGCKECKNGAECLSCGPGLLLVGNSCQTQCPTGHFHSNVSDSCEPCDGMCNECVRSASNCIKCRDHEVLSEGHCVSVCPAGSFLLSDNNNCMPCHPSCKTCTGPTDNDCTGCNAASILTNSRCLASCPSDYYFDKEVSQCRPCDYYCSSCQGGNGIRNCTKCVPPFVLLKHYCIRECPKHGWVLDKNNQKCIECHASCSRCIGPTENDCIACSRHDMSLVGFSCKKECPHGTFPNRLTGVCERCHPKCETCSGPGEMHCKTCAKDLFHNKRNGSCSSLCPPGQFSVEGKCSSCHATCRTCNGPGNSDCLDCPDGQLLQNFTCVNSCPDGTYVTEKDGIHQCLQCHPVCDLCHGPTMNSCIKCKKPLYIEGRLCVTQCSRSHSLDEHTRTCLPCGSECKTKAGARNRSVHDQDNQVLQYVLDDSHKNSFSLVAVTVGSVSVVVFLLIFGILQFRTKKILRGRRGIKATITKSEDEEECRASLIEGEENRA</sequence>
<dbReference type="PANTHER" id="PTHR42884">
    <property type="entry name" value="PROPROTEIN CONVERTASE SUBTILISIN/KEXIN-RELATED"/>
    <property type="match status" value="1"/>
</dbReference>
<feature type="domain" description="P/Homo B" evidence="15">
    <location>
        <begin position="450"/>
        <end position="585"/>
    </location>
</feature>
<evidence type="ECO:0000256" key="6">
    <source>
        <dbReference type="ARBA" id="ARBA00022737"/>
    </source>
</evidence>
<dbReference type="InterPro" id="IPR023827">
    <property type="entry name" value="Peptidase_S8_Asp-AS"/>
</dbReference>
<evidence type="ECO:0000256" key="12">
    <source>
        <dbReference type="RuleBase" id="RU003355"/>
    </source>
</evidence>
<dbReference type="Pfam" id="PF01483">
    <property type="entry name" value="P_proprotein"/>
    <property type="match status" value="1"/>
</dbReference>
<evidence type="ECO:0000256" key="1">
    <source>
        <dbReference type="ARBA" id="ARBA00004613"/>
    </source>
</evidence>
<evidence type="ECO:0000256" key="14">
    <source>
        <dbReference type="SAM" id="SignalP"/>
    </source>
</evidence>
<dbReference type="PROSITE" id="PS51892">
    <property type="entry name" value="SUBTILASE"/>
    <property type="match status" value="1"/>
</dbReference>
<dbReference type="Proteomes" id="UP001159405">
    <property type="component" value="Unassembled WGS sequence"/>
</dbReference>
<evidence type="ECO:0000256" key="4">
    <source>
        <dbReference type="ARBA" id="ARBA00022685"/>
    </source>
</evidence>
<keyword evidence="6" id="KW-0677">Repeat</keyword>
<dbReference type="Gene3D" id="2.60.120.260">
    <property type="entry name" value="Galactose-binding domain-like"/>
    <property type="match status" value="1"/>
</dbReference>
<dbReference type="InterPro" id="IPR015500">
    <property type="entry name" value="Peptidase_S8_subtilisin-rel"/>
</dbReference>
<dbReference type="InterPro" id="IPR023828">
    <property type="entry name" value="Peptidase_S8_Ser-AS"/>
</dbReference>
<dbReference type="SUPFAM" id="SSF52743">
    <property type="entry name" value="Subtilisin-like"/>
    <property type="match status" value="1"/>
</dbReference>
<dbReference type="PROSITE" id="PS00136">
    <property type="entry name" value="SUBTILASE_ASP"/>
    <property type="match status" value="1"/>
</dbReference>
<feature type="transmembrane region" description="Helical" evidence="13">
    <location>
        <begin position="1527"/>
        <end position="1551"/>
    </location>
</feature>
<dbReference type="CDD" id="cd04059">
    <property type="entry name" value="Peptidases_S8_Protein_convertases_Kexins_Furin-like"/>
    <property type="match status" value="1"/>
</dbReference>
<dbReference type="InterPro" id="IPR006212">
    <property type="entry name" value="Furin_repeat"/>
</dbReference>
<dbReference type="Pfam" id="PF14843">
    <property type="entry name" value="GF_recep_IV"/>
    <property type="match status" value="1"/>
</dbReference>
<protein>
    <recommendedName>
        <fullName evidence="15">P/Homo B domain-containing protein</fullName>
    </recommendedName>
</protein>
<dbReference type="InterPro" id="IPR043601">
    <property type="entry name" value="Rspo_Fu-CRD_dom"/>
</dbReference>
<dbReference type="Gene3D" id="3.40.50.200">
    <property type="entry name" value="Peptidase S8/S53 domain"/>
    <property type="match status" value="1"/>
</dbReference>
<organism evidence="16 17">
    <name type="scientific">Porites lobata</name>
    <dbReference type="NCBI Taxonomy" id="104759"/>
    <lineage>
        <taxon>Eukaryota</taxon>
        <taxon>Metazoa</taxon>
        <taxon>Cnidaria</taxon>
        <taxon>Anthozoa</taxon>
        <taxon>Hexacorallia</taxon>
        <taxon>Scleractinia</taxon>
        <taxon>Fungiina</taxon>
        <taxon>Poritidae</taxon>
        <taxon>Porites</taxon>
    </lineage>
</organism>
<keyword evidence="13" id="KW-0472">Membrane</keyword>
<feature type="signal peptide" evidence="14">
    <location>
        <begin position="1"/>
        <end position="24"/>
    </location>
</feature>
<dbReference type="Pfam" id="PF00082">
    <property type="entry name" value="Peptidase_S8"/>
    <property type="match status" value="1"/>
</dbReference>
<evidence type="ECO:0000256" key="13">
    <source>
        <dbReference type="SAM" id="Phobius"/>
    </source>
</evidence>